<organism evidence="2 3">
    <name type="scientific">PS1 clade bacterium</name>
    <dbReference type="NCBI Taxonomy" id="2175152"/>
    <lineage>
        <taxon>Bacteria</taxon>
        <taxon>Pseudomonadati</taxon>
        <taxon>Pseudomonadota</taxon>
        <taxon>Alphaproteobacteria</taxon>
        <taxon>PS1 clade</taxon>
    </lineage>
</organism>
<accession>A0A368DXK2</accession>
<reference evidence="2 3" key="1">
    <citation type="journal article" date="2018" name="Microbiome">
        <title>Fine metagenomic profile of the Mediterranean stratified and mixed water columns revealed by assembly and recruitment.</title>
        <authorList>
            <person name="Haro-Moreno J.M."/>
            <person name="Lopez-Perez M."/>
            <person name="De La Torre J.R."/>
            <person name="Picazo A."/>
            <person name="Camacho A."/>
            <person name="Rodriguez-Valera F."/>
        </authorList>
    </citation>
    <scope>NUCLEOTIDE SEQUENCE [LARGE SCALE GENOMIC DNA]</scope>
    <source>
        <strain evidence="2">MED-G55</strain>
    </source>
</reference>
<dbReference type="EMBL" id="QOQF01000022">
    <property type="protein sequence ID" value="RCL76374.1"/>
    <property type="molecule type" value="Genomic_DNA"/>
</dbReference>
<dbReference type="Proteomes" id="UP000252132">
    <property type="component" value="Unassembled WGS sequence"/>
</dbReference>
<protein>
    <recommendedName>
        <fullName evidence="4">DUF4164 family protein</fullName>
    </recommendedName>
</protein>
<name>A0A368DXK2_9PROT</name>
<sequence>MQDIQTALKNFNEALQALEDRLPDRMAEAVKVKSELDALNIEAAHMRSEISSLKKQISAGASAQGKAEQQIDAAMKQLDQLMNGVGEHG</sequence>
<gene>
    <name evidence="2" type="ORF">DBW69_05425</name>
</gene>
<dbReference type="AlphaFoldDB" id="A0A368DXK2"/>
<feature type="coiled-coil region" evidence="1">
    <location>
        <begin position="1"/>
        <end position="56"/>
    </location>
</feature>
<evidence type="ECO:0000313" key="2">
    <source>
        <dbReference type="EMBL" id="RCL76374.1"/>
    </source>
</evidence>
<evidence type="ECO:0000256" key="1">
    <source>
        <dbReference type="SAM" id="Coils"/>
    </source>
</evidence>
<keyword evidence="1" id="KW-0175">Coiled coil</keyword>
<proteinExistence type="predicted"/>
<evidence type="ECO:0000313" key="3">
    <source>
        <dbReference type="Proteomes" id="UP000252132"/>
    </source>
</evidence>
<comment type="caution">
    <text evidence="2">The sequence shown here is derived from an EMBL/GenBank/DDBJ whole genome shotgun (WGS) entry which is preliminary data.</text>
</comment>
<evidence type="ECO:0008006" key="4">
    <source>
        <dbReference type="Google" id="ProtNLM"/>
    </source>
</evidence>
<dbReference type="Gene3D" id="1.10.287.1490">
    <property type="match status" value="1"/>
</dbReference>